<evidence type="ECO:0000259" key="1">
    <source>
        <dbReference type="PROSITE" id="PS50943"/>
    </source>
</evidence>
<feature type="domain" description="HTH cro/C1-type" evidence="1">
    <location>
        <begin position="21"/>
        <end position="74"/>
    </location>
</feature>
<dbReference type="Pfam" id="PF01381">
    <property type="entry name" value="HTH_3"/>
    <property type="match status" value="1"/>
</dbReference>
<gene>
    <name evidence="2" type="ORF">Q8W34_04560</name>
</gene>
<keyword evidence="3" id="KW-1185">Reference proteome</keyword>
<dbReference type="RefSeq" id="WP_305471354.1">
    <property type="nucleotide sequence ID" value="NZ_JAUYVT010000002.1"/>
</dbReference>
<accession>A0ABT9FAW9</accession>
<evidence type="ECO:0000313" key="2">
    <source>
        <dbReference type="EMBL" id="MDP2563891.1"/>
    </source>
</evidence>
<dbReference type="PROSITE" id="PS50943">
    <property type="entry name" value="HTH_CROC1"/>
    <property type="match status" value="1"/>
</dbReference>
<sequence>MNLNKDLIGVLSAPSGAASIVKRKLNKEGINASTAAHKMGINPSTLSRFFNGTDLSISLAAKLSHHFGFDIEMLFNLEALKKIHAAKKLNID</sequence>
<dbReference type="InterPro" id="IPR001387">
    <property type="entry name" value="Cro/C1-type_HTH"/>
</dbReference>
<dbReference type="Gene3D" id="1.10.260.40">
    <property type="entry name" value="lambda repressor-like DNA-binding domains"/>
    <property type="match status" value="1"/>
</dbReference>
<protein>
    <submittedName>
        <fullName evidence="2">Helix-turn-helix transcriptional regulator</fullName>
    </submittedName>
</protein>
<organism evidence="2 3">
    <name type="scientific">Pseudoalteromonas marina</name>
    <dbReference type="NCBI Taxonomy" id="267375"/>
    <lineage>
        <taxon>Bacteria</taxon>
        <taxon>Pseudomonadati</taxon>
        <taxon>Pseudomonadota</taxon>
        <taxon>Gammaproteobacteria</taxon>
        <taxon>Alteromonadales</taxon>
        <taxon>Pseudoalteromonadaceae</taxon>
        <taxon>Pseudoalteromonas</taxon>
    </lineage>
</organism>
<dbReference type="SMART" id="SM00530">
    <property type="entry name" value="HTH_XRE"/>
    <property type="match status" value="1"/>
</dbReference>
<reference evidence="2" key="1">
    <citation type="submission" date="2023-07" db="EMBL/GenBank/DDBJ databases">
        <title>Genome content predicts the carbon catabolic preferences of heterotrophic bacteria.</title>
        <authorList>
            <person name="Gralka M."/>
        </authorList>
    </citation>
    <scope>NUCLEOTIDE SEQUENCE</scope>
    <source>
        <strain evidence="2">4G09</strain>
    </source>
</reference>
<dbReference type="Proteomes" id="UP001177212">
    <property type="component" value="Unassembled WGS sequence"/>
</dbReference>
<dbReference type="EMBL" id="JAUYVT010000002">
    <property type="protein sequence ID" value="MDP2563891.1"/>
    <property type="molecule type" value="Genomic_DNA"/>
</dbReference>
<dbReference type="SUPFAM" id="SSF47413">
    <property type="entry name" value="lambda repressor-like DNA-binding domains"/>
    <property type="match status" value="1"/>
</dbReference>
<dbReference type="CDD" id="cd00093">
    <property type="entry name" value="HTH_XRE"/>
    <property type="match status" value="1"/>
</dbReference>
<dbReference type="InterPro" id="IPR010982">
    <property type="entry name" value="Lambda_DNA-bd_dom_sf"/>
</dbReference>
<name>A0ABT9FAW9_9GAMM</name>
<comment type="caution">
    <text evidence="2">The sequence shown here is derived from an EMBL/GenBank/DDBJ whole genome shotgun (WGS) entry which is preliminary data.</text>
</comment>
<evidence type="ECO:0000313" key="3">
    <source>
        <dbReference type="Proteomes" id="UP001177212"/>
    </source>
</evidence>
<proteinExistence type="predicted"/>